<evidence type="ECO:0000313" key="2">
    <source>
        <dbReference type="Proteomes" id="UP000288293"/>
    </source>
</evidence>
<dbReference type="RefSeq" id="WP_126803095.1">
    <property type="nucleotide sequence ID" value="NZ_PIPL01000001.1"/>
</dbReference>
<accession>A0A432W842</accession>
<evidence type="ECO:0000313" key="1">
    <source>
        <dbReference type="EMBL" id="RUO26283.1"/>
    </source>
</evidence>
<sequence length="570" mass="63802">MKLDEGLNEALVVNLSNWLAIKALADANYPLPQVLADDKKTMNMRVVFVTLADEKGYYATASAMAMNLADAGAGALDKALAAYQANQAKTRPIERVKVDIMANVVPIDEERVKQGLPIVNDRSIVGVILENYDQAWLAEESMREGFVDLKGHLNRAKIRAQLSPRIKKPDSNKVWIFSTISRLVLKIATDNGQSQLSNLPLLRNHVVNPQLTPEIAHEVATEGADYLARHTTDSGQMNYLYDAAKDQVLPGYNILRHAGSLWSMLQIYKESPTVKLHGACNRALDYLLSTVEQFSPDYPTLKVIAFDNEAKLGGNGLALVAMAAAYQHLGRRDVLPVMRELADWIVATQASDGEFTLHKAYLNPVRKGPFMSSYYPGEAILGLMELYKIDRNHKWLNSADRAADWLIKVRDGGKSKDELDRDHWLLYGLNELYQVLPRTQFVDHSKRLLDAITHSQHKKANVPDWIGGFQDPLNITGTACMCEGMLAGYRLLRQTGESAEALNQLQNAIEAGLKLQLQFRFDAINNTYLKNPSRSQGGFQCRTAHWNIQVDFTQHSLTAFLMYARHLFPA</sequence>
<dbReference type="Proteomes" id="UP000288293">
    <property type="component" value="Unassembled WGS sequence"/>
</dbReference>
<dbReference type="GO" id="GO:0005975">
    <property type="term" value="P:carbohydrate metabolic process"/>
    <property type="evidence" value="ECO:0007669"/>
    <property type="project" value="InterPro"/>
</dbReference>
<dbReference type="SUPFAM" id="SSF48208">
    <property type="entry name" value="Six-hairpin glycosidases"/>
    <property type="match status" value="2"/>
</dbReference>
<dbReference type="EMBL" id="PIPL01000001">
    <property type="protein sequence ID" value="RUO26283.1"/>
    <property type="molecule type" value="Genomic_DNA"/>
</dbReference>
<organism evidence="1 2">
    <name type="scientific">Aliidiomarina minuta</name>
    <dbReference type="NCBI Taxonomy" id="880057"/>
    <lineage>
        <taxon>Bacteria</taxon>
        <taxon>Pseudomonadati</taxon>
        <taxon>Pseudomonadota</taxon>
        <taxon>Gammaproteobacteria</taxon>
        <taxon>Alteromonadales</taxon>
        <taxon>Idiomarinaceae</taxon>
        <taxon>Aliidiomarina</taxon>
    </lineage>
</organism>
<dbReference type="OrthoDB" id="9810718at2"/>
<name>A0A432W842_9GAMM</name>
<proteinExistence type="predicted"/>
<gene>
    <name evidence="1" type="ORF">CWE09_06090</name>
</gene>
<protein>
    <recommendedName>
        <fullName evidence="3">AMMECR1 domain-containing protein</fullName>
    </recommendedName>
</protein>
<keyword evidence="2" id="KW-1185">Reference proteome</keyword>
<comment type="caution">
    <text evidence="1">The sequence shown here is derived from an EMBL/GenBank/DDBJ whole genome shotgun (WGS) entry which is preliminary data.</text>
</comment>
<dbReference type="AlphaFoldDB" id="A0A432W842"/>
<reference evidence="1 2" key="1">
    <citation type="journal article" date="2011" name="Front. Microbiol.">
        <title>Genomic signatures of strain selection and enhancement in Bacillus atrophaeus var. globigii, a historical biowarfare simulant.</title>
        <authorList>
            <person name="Gibbons H.S."/>
            <person name="Broomall S.M."/>
            <person name="McNew L.A."/>
            <person name="Daligault H."/>
            <person name="Chapman C."/>
            <person name="Bruce D."/>
            <person name="Karavis M."/>
            <person name="Krepps M."/>
            <person name="McGregor P.A."/>
            <person name="Hong C."/>
            <person name="Park K.H."/>
            <person name="Akmal A."/>
            <person name="Feldman A."/>
            <person name="Lin J.S."/>
            <person name="Chang W.E."/>
            <person name="Higgs B.W."/>
            <person name="Demirev P."/>
            <person name="Lindquist J."/>
            <person name="Liem A."/>
            <person name="Fochler E."/>
            <person name="Read T.D."/>
            <person name="Tapia R."/>
            <person name="Johnson S."/>
            <person name="Bishop-Lilly K.A."/>
            <person name="Detter C."/>
            <person name="Han C."/>
            <person name="Sozhamannan S."/>
            <person name="Rosenzweig C.N."/>
            <person name="Skowronski E.W."/>
        </authorList>
    </citation>
    <scope>NUCLEOTIDE SEQUENCE [LARGE SCALE GENOMIC DNA]</scope>
    <source>
        <strain evidence="1 2">MLST1</strain>
    </source>
</reference>
<dbReference type="Gene3D" id="1.50.10.20">
    <property type="match status" value="1"/>
</dbReference>
<evidence type="ECO:0008006" key="3">
    <source>
        <dbReference type="Google" id="ProtNLM"/>
    </source>
</evidence>
<dbReference type="InterPro" id="IPR008928">
    <property type="entry name" value="6-hairpin_glycosidase_sf"/>
</dbReference>